<keyword evidence="1 5" id="KW-0637">Prenyltransferase</keyword>
<dbReference type="Gene3D" id="3.40.50.1950">
    <property type="entry name" value="Flavin prenyltransferase-like"/>
    <property type="match status" value="1"/>
</dbReference>
<evidence type="ECO:0000259" key="6">
    <source>
        <dbReference type="Pfam" id="PF02441"/>
    </source>
</evidence>
<comment type="catalytic activity">
    <reaction evidence="5">
        <text>dimethylallyl phosphate + FMNH2 = prenylated FMNH2 + phosphate</text>
        <dbReference type="Rhea" id="RHEA:37743"/>
        <dbReference type="ChEBI" id="CHEBI:43474"/>
        <dbReference type="ChEBI" id="CHEBI:57618"/>
        <dbReference type="ChEBI" id="CHEBI:87467"/>
        <dbReference type="ChEBI" id="CHEBI:88052"/>
        <dbReference type="EC" id="2.5.1.129"/>
    </reaction>
</comment>
<evidence type="ECO:0000256" key="5">
    <source>
        <dbReference type="HAMAP-Rule" id="MF_01984"/>
    </source>
</evidence>
<evidence type="ECO:0000256" key="4">
    <source>
        <dbReference type="ARBA" id="ARBA00022679"/>
    </source>
</evidence>
<dbReference type="EC" id="2.5.1.129" evidence="5"/>
<keyword evidence="3 5" id="KW-0288">FMN</keyword>
<feature type="binding site" evidence="5">
    <location>
        <begin position="14"/>
        <end position="16"/>
    </location>
    <ligand>
        <name>FMN</name>
        <dbReference type="ChEBI" id="CHEBI:58210"/>
    </ligand>
</feature>
<keyword evidence="8" id="KW-1185">Reference proteome</keyword>
<comment type="caution">
    <text evidence="7">The sequence shown here is derived from an EMBL/GenBank/DDBJ whole genome shotgun (WGS) entry which is preliminary data.</text>
</comment>
<dbReference type="InterPro" id="IPR003382">
    <property type="entry name" value="Flavoprotein"/>
</dbReference>
<feature type="binding site" evidence="5">
    <location>
        <position position="186"/>
    </location>
    <ligand>
        <name>dimethylallyl phosphate</name>
        <dbReference type="ChEBI" id="CHEBI:88052"/>
    </ligand>
</feature>
<evidence type="ECO:0000313" key="8">
    <source>
        <dbReference type="Proteomes" id="UP001304461"/>
    </source>
</evidence>
<proteinExistence type="inferred from homology"/>
<dbReference type="Proteomes" id="UP001304461">
    <property type="component" value="Unassembled WGS sequence"/>
</dbReference>
<dbReference type="InterPro" id="IPR004507">
    <property type="entry name" value="UbiX-like"/>
</dbReference>
<evidence type="ECO:0000256" key="2">
    <source>
        <dbReference type="ARBA" id="ARBA00022630"/>
    </source>
</evidence>
<accession>A0ABU5RSJ9</accession>
<feature type="binding site" evidence="5">
    <location>
        <position position="40"/>
    </location>
    <ligand>
        <name>FMN</name>
        <dbReference type="ChEBI" id="CHEBI:58210"/>
    </ligand>
</feature>
<feature type="binding site" evidence="5">
    <location>
        <begin position="105"/>
        <end position="108"/>
    </location>
    <ligand>
        <name>FMN</name>
        <dbReference type="ChEBI" id="CHEBI:58210"/>
    </ligand>
</feature>
<feature type="domain" description="Flavoprotein" evidence="6">
    <location>
        <begin position="8"/>
        <end position="190"/>
    </location>
</feature>
<evidence type="ECO:0000313" key="7">
    <source>
        <dbReference type="EMBL" id="MEA5390728.1"/>
    </source>
</evidence>
<comment type="function">
    <text evidence="5">Flavin prenyltransferase that catalyzes the synthesis of the prenylated FMN cofactor (prenyl-FMN) for 4-hydroxy-3-polyprenylbenzoic acid decarboxylase UbiD. The prenyltransferase is metal-independent and links a dimethylallyl moiety from dimethylallyl monophosphate (DMAP) to the flavin N5 and C6 atoms of FMN.</text>
</comment>
<reference evidence="7 8" key="1">
    <citation type="submission" date="2023-12" db="EMBL/GenBank/DDBJ databases">
        <title>Baltic Sea Cyanobacteria.</title>
        <authorList>
            <person name="Delbaje E."/>
            <person name="Fewer D.P."/>
            <person name="Shishido T.K."/>
        </authorList>
    </citation>
    <scope>NUCLEOTIDE SEQUENCE [LARGE SCALE GENOMIC DNA]</scope>
    <source>
        <strain evidence="7 8">UHCC 0139</strain>
    </source>
</reference>
<sequence length="216" mass="23323">MAPPSLPVVLAVSGASAQPLAERALQLLLQDDLAVEMVTSRGAIGVWQAEMGLRVPSEPDAQEHFWRERTGCSSGQLHCHRWNDQAAAIASGSHLTRGMVILPASMGTVGRIASGVALDLIERAADVHLKEGRPLVIAPRELPWNLVHLRNLTRLAEAGARIAPPVPAWYHQPTTIGEMVDFLVIRVFDTLGLQLGSLQRWQGPVGRPAPDEVSTP</sequence>
<evidence type="ECO:0000256" key="3">
    <source>
        <dbReference type="ARBA" id="ARBA00022643"/>
    </source>
</evidence>
<organism evidence="7 8">
    <name type="scientific">Cyanobium gracile UHCC 0139</name>
    <dbReference type="NCBI Taxonomy" id="3110308"/>
    <lineage>
        <taxon>Bacteria</taxon>
        <taxon>Bacillati</taxon>
        <taxon>Cyanobacteriota</taxon>
        <taxon>Cyanophyceae</taxon>
        <taxon>Synechococcales</taxon>
        <taxon>Prochlorococcaceae</taxon>
        <taxon>Cyanobium</taxon>
    </lineage>
</organism>
<dbReference type="SUPFAM" id="SSF52507">
    <property type="entry name" value="Homo-oligomeric flavin-containing Cys decarboxylases, HFCD"/>
    <property type="match status" value="1"/>
</dbReference>
<keyword evidence="4 5" id="KW-0808">Transferase</keyword>
<dbReference type="Pfam" id="PF02441">
    <property type="entry name" value="Flavoprotein"/>
    <property type="match status" value="1"/>
</dbReference>
<dbReference type="RefSeq" id="WP_323304797.1">
    <property type="nucleotide sequence ID" value="NZ_JAYGHX010000002.1"/>
</dbReference>
<dbReference type="HAMAP" id="MF_01984">
    <property type="entry name" value="ubiX_pad"/>
    <property type="match status" value="1"/>
</dbReference>
<gene>
    <name evidence="5" type="primary">ubiX</name>
    <name evidence="7" type="ORF">VB738_05565</name>
</gene>
<name>A0ABU5RSJ9_9CYAN</name>
<keyword evidence="2 5" id="KW-0285">Flavoprotein</keyword>
<dbReference type="GO" id="GO:0106141">
    <property type="term" value="F:flavin prenyltransferase activity"/>
    <property type="evidence" value="ECO:0007669"/>
    <property type="project" value="UniProtKB-EC"/>
</dbReference>
<comment type="caution">
    <text evidence="5">Lacks conserved residue(s) required for the propagation of feature annotation.</text>
</comment>
<dbReference type="NCBIfam" id="TIGR00421">
    <property type="entry name" value="ubiX_pad"/>
    <property type="match status" value="1"/>
</dbReference>
<evidence type="ECO:0000256" key="1">
    <source>
        <dbReference type="ARBA" id="ARBA00022602"/>
    </source>
</evidence>
<dbReference type="EMBL" id="JAYGHX010000002">
    <property type="protein sequence ID" value="MEA5390728.1"/>
    <property type="molecule type" value="Genomic_DNA"/>
</dbReference>
<feature type="binding site" evidence="5">
    <location>
        <position position="140"/>
    </location>
    <ligand>
        <name>FMN</name>
        <dbReference type="ChEBI" id="CHEBI:58210"/>
    </ligand>
</feature>
<feature type="binding site" evidence="5">
    <location>
        <position position="170"/>
    </location>
    <ligand>
        <name>dimethylallyl phosphate</name>
        <dbReference type="ChEBI" id="CHEBI:88052"/>
    </ligand>
</feature>
<dbReference type="InterPro" id="IPR036551">
    <property type="entry name" value="Flavin_trans-like"/>
</dbReference>
<protein>
    <recommendedName>
        <fullName evidence="5">Flavin prenyltransferase UbiX</fullName>
        <ecNumber evidence="5">2.5.1.129</ecNumber>
    </recommendedName>
</protein>
<comment type="similarity">
    <text evidence="5">Belongs to the UbiX/PAD1 family.</text>
</comment>